<organism evidence="7 8">
    <name type="scientific">Jaapia argillacea MUCL 33604</name>
    <dbReference type="NCBI Taxonomy" id="933084"/>
    <lineage>
        <taxon>Eukaryota</taxon>
        <taxon>Fungi</taxon>
        <taxon>Dikarya</taxon>
        <taxon>Basidiomycota</taxon>
        <taxon>Agaricomycotina</taxon>
        <taxon>Agaricomycetes</taxon>
        <taxon>Agaricomycetidae</taxon>
        <taxon>Jaapiales</taxon>
        <taxon>Jaapiaceae</taxon>
        <taxon>Jaapia</taxon>
    </lineage>
</organism>
<dbReference type="GO" id="GO:0005634">
    <property type="term" value="C:nucleus"/>
    <property type="evidence" value="ECO:0007669"/>
    <property type="project" value="TreeGrafter"/>
</dbReference>
<dbReference type="InterPro" id="IPR050869">
    <property type="entry name" value="H3K4_H4K5_MeTrfase"/>
</dbReference>
<dbReference type="Gene3D" id="6.10.140.2220">
    <property type="match status" value="1"/>
</dbReference>
<dbReference type="PANTHER" id="PTHR12197">
    <property type="entry name" value="HISTONE-LYSINE N-METHYLTRANSFERASE SMYD"/>
    <property type="match status" value="1"/>
</dbReference>
<dbReference type="SUPFAM" id="SSF82199">
    <property type="entry name" value="SET domain"/>
    <property type="match status" value="2"/>
</dbReference>
<dbReference type="Pfam" id="PF01753">
    <property type="entry name" value="zf-MYND"/>
    <property type="match status" value="1"/>
</dbReference>
<evidence type="ECO:0008006" key="9">
    <source>
        <dbReference type="Google" id="ProtNLM"/>
    </source>
</evidence>
<evidence type="ECO:0000259" key="6">
    <source>
        <dbReference type="PROSITE" id="PS50865"/>
    </source>
</evidence>
<dbReference type="EMBL" id="KL197711">
    <property type="protein sequence ID" value="KDQ62358.1"/>
    <property type="molecule type" value="Genomic_DNA"/>
</dbReference>
<dbReference type="InterPro" id="IPR046341">
    <property type="entry name" value="SET_dom_sf"/>
</dbReference>
<evidence type="ECO:0000313" key="8">
    <source>
        <dbReference type="Proteomes" id="UP000027265"/>
    </source>
</evidence>
<dbReference type="Proteomes" id="UP000027265">
    <property type="component" value="Unassembled WGS sequence"/>
</dbReference>
<sequence>MEDPEVLSLTRGIRLEPDVYSRNKAVASCSFSPGTVLLSVPAWCMALVPSEKGHRCDGCAVRVGELLNCSGCRGNYWYCGTKCQRSDWKARHKHICRSYPGFVQSDAYQRLPPDVQVDATLLSHSVARLDTNEISPLEGGRSSSPTSVFFSLLPGPVSMSAAPPICPLNSRNLIPAKLVHEVYSRFGNNNFVIHSHLNPIGHGVFPLASRVFNHSCSPNAAPKYHLVPGEVPRMDITALREIREGEEIAICYLDPALPFQSRQEHLQAIYGFTCRCTRCSFESQLGHIPSPSHDPHESQQLTRALRAYVFPSGFHPGQAIGRSDYSDAYYRMPENLYPVLYQSFLPELSETFSRASHEGSYDVALDAGLTLLAFYLLIYPPNYPQIGLHTLEMAKTAWNAFISGDSVIPEAQLSQMTQWYLTYARAVLDVLGPEGDEGGPLEEVETLSRLLRELQ</sequence>
<dbReference type="Gene3D" id="1.10.220.160">
    <property type="match status" value="1"/>
</dbReference>
<accession>A0A067Q5M4</accession>
<dbReference type="PROSITE" id="PS50865">
    <property type="entry name" value="ZF_MYND_2"/>
    <property type="match status" value="1"/>
</dbReference>
<dbReference type="Pfam" id="PF00856">
    <property type="entry name" value="SET"/>
    <property type="match status" value="1"/>
</dbReference>
<feature type="domain" description="SET" evidence="5">
    <location>
        <begin position="33"/>
        <end position="253"/>
    </location>
</feature>
<evidence type="ECO:0000313" key="7">
    <source>
        <dbReference type="EMBL" id="KDQ62358.1"/>
    </source>
</evidence>
<evidence type="ECO:0000259" key="5">
    <source>
        <dbReference type="PROSITE" id="PS50280"/>
    </source>
</evidence>
<evidence type="ECO:0000256" key="4">
    <source>
        <dbReference type="PROSITE-ProRule" id="PRU00134"/>
    </source>
</evidence>
<dbReference type="CDD" id="cd20071">
    <property type="entry name" value="SET_SMYD"/>
    <property type="match status" value="1"/>
</dbReference>
<keyword evidence="8" id="KW-1185">Reference proteome</keyword>
<dbReference type="InterPro" id="IPR002893">
    <property type="entry name" value="Znf_MYND"/>
</dbReference>
<feature type="domain" description="MYND-type" evidence="6">
    <location>
        <begin position="56"/>
        <end position="96"/>
    </location>
</feature>
<keyword evidence="1" id="KW-0479">Metal-binding</keyword>
<dbReference type="GO" id="GO:0008270">
    <property type="term" value="F:zinc ion binding"/>
    <property type="evidence" value="ECO:0007669"/>
    <property type="project" value="UniProtKB-KW"/>
</dbReference>
<dbReference type="HOGENOM" id="CLU_611183_0_0_1"/>
<protein>
    <recommendedName>
        <fullName evidence="9">MYND-type domain-containing protein</fullName>
    </recommendedName>
</protein>
<dbReference type="OrthoDB" id="5945798at2759"/>
<dbReference type="PROSITE" id="PS50280">
    <property type="entry name" value="SET"/>
    <property type="match status" value="1"/>
</dbReference>
<proteinExistence type="predicted"/>
<keyword evidence="3" id="KW-0862">Zinc</keyword>
<evidence type="ECO:0000256" key="3">
    <source>
        <dbReference type="ARBA" id="ARBA00022833"/>
    </source>
</evidence>
<gene>
    <name evidence="7" type="ORF">JAAARDRAFT_30261</name>
</gene>
<dbReference type="AlphaFoldDB" id="A0A067Q5M4"/>
<name>A0A067Q5M4_9AGAM</name>
<evidence type="ECO:0000256" key="2">
    <source>
        <dbReference type="ARBA" id="ARBA00022771"/>
    </source>
</evidence>
<dbReference type="PANTHER" id="PTHR12197:SF251">
    <property type="entry name" value="EG:BACR7C10.4 PROTEIN"/>
    <property type="match status" value="1"/>
</dbReference>
<dbReference type="STRING" id="933084.A0A067Q5M4"/>
<dbReference type="InParanoid" id="A0A067Q5M4"/>
<dbReference type="InterPro" id="IPR001214">
    <property type="entry name" value="SET_dom"/>
</dbReference>
<reference evidence="8" key="1">
    <citation type="journal article" date="2014" name="Proc. Natl. Acad. Sci. U.S.A.">
        <title>Extensive sampling of basidiomycete genomes demonstrates inadequacy of the white-rot/brown-rot paradigm for wood decay fungi.</title>
        <authorList>
            <person name="Riley R."/>
            <person name="Salamov A.A."/>
            <person name="Brown D.W."/>
            <person name="Nagy L.G."/>
            <person name="Floudas D."/>
            <person name="Held B.W."/>
            <person name="Levasseur A."/>
            <person name="Lombard V."/>
            <person name="Morin E."/>
            <person name="Otillar R."/>
            <person name="Lindquist E.A."/>
            <person name="Sun H."/>
            <person name="LaButti K.M."/>
            <person name="Schmutz J."/>
            <person name="Jabbour D."/>
            <person name="Luo H."/>
            <person name="Baker S.E."/>
            <person name="Pisabarro A.G."/>
            <person name="Walton J.D."/>
            <person name="Blanchette R.A."/>
            <person name="Henrissat B."/>
            <person name="Martin F."/>
            <person name="Cullen D."/>
            <person name="Hibbett D.S."/>
            <person name="Grigoriev I.V."/>
        </authorList>
    </citation>
    <scope>NUCLEOTIDE SEQUENCE [LARGE SCALE GENOMIC DNA]</scope>
    <source>
        <strain evidence="8">MUCL 33604</strain>
    </source>
</reference>
<evidence type="ECO:0000256" key="1">
    <source>
        <dbReference type="ARBA" id="ARBA00022723"/>
    </source>
</evidence>
<dbReference type="Gene3D" id="2.170.270.10">
    <property type="entry name" value="SET domain"/>
    <property type="match status" value="1"/>
</dbReference>
<keyword evidence="2 4" id="KW-0863">Zinc-finger</keyword>